<dbReference type="RefSeq" id="WP_169282672.1">
    <property type="nucleotide sequence ID" value="NZ_CP051680.1"/>
</dbReference>
<sequence>MSVSLALVPVALTLRLVMGKKNFSKWVDSMQDKVPTTLKNELELTRAVRKAGYDAEKWGGSIKTHIDGEELFFFWELIDGQWTAVFDKSDDKAMIERFMADINRAAGRQVFGENYSAQAQSQRQSASHSQTRVAQEKVVPSATFPTNYRDGELLFRTLKEFGVNPTRQGADIRCQAENSVLTFRQSGGDGPFHVEVLNAPDLRKVYNYLSDVDEEYKRVLQNSVVQKLKARVAEKNMTVESEEVLEDSSIVLTLNIRS</sequence>
<keyword evidence="3" id="KW-1185">Reference proteome</keyword>
<protein>
    <submittedName>
        <fullName evidence="2">Uncharacterized protein</fullName>
    </submittedName>
</protein>
<feature type="compositionally biased region" description="Low complexity" evidence="1">
    <location>
        <begin position="116"/>
        <end position="130"/>
    </location>
</feature>
<evidence type="ECO:0000256" key="1">
    <source>
        <dbReference type="SAM" id="MobiDB-lite"/>
    </source>
</evidence>
<evidence type="ECO:0000313" key="2">
    <source>
        <dbReference type="EMBL" id="QJD86423.1"/>
    </source>
</evidence>
<evidence type="ECO:0000313" key="3">
    <source>
        <dbReference type="Proteomes" id="UP000502248"/>
    </source>
</evidence>
<dbReference type="AlphaFoldDB" id="A0A7Z2ZNN8"/>
<dbReference type="Proteomes" id="UP000502248">
    <property type="component" value="Chromosome"/>
</dbReference>
<proteinExistence type="predicted"/>
<dbReference type="EMBL" id="CP051680">
    <property type="protein sequence ID" value="QJD86423.1"/>
    <property type="molecule type" value="Genomic_DNA"/>
</dbReference>
<accession>A0A7Z2ZNN8</accession>
<reference evidence="2 3" key="1">
    <citation type="submission" date="2020-04" db="EMBL/GenBank/DDBJ databases">
        <title>Genome sequencing of novel species.</title>
        <authorList>
            <person name="Heo J."/>
            <person name="Kim S.-J."/>
            <person name="Kim J.-S."/>
            <person name="Hong S.-B."/>
            <person name="Kwon S.-W."/>
        </authorList>
    </citation>
    <scope>NUCLEOTIDE SEQUENCE [LARGE SCALE GENOMIC DNA]</scope>
    <source>
        <strain evidence="2 3">MFER-1</strain>
    </source>
</reference>
<dbReference type="KEGG" id="cheb:HH215_26830"/>
<feature type="region of interest" description="Disordered" evidence="1">
    <location>
        <begin position="116"/>
        <end position="136"/>
    </location>
</feature>
<gene>
    <name evidence="2" type="ORF">HH215_26830</name>
</gene>
<organism evidence="2 3">
    <name type="scientific">Cohnella herbarum</name>
    <dbReference type="NCBI Taxonomy" id="2728023"/>
    <lineage>
        <taxon>Bacteria</taxon>
        <taxon>Bacillati</taxon>
        <taxon>Bacillota</taxon>
        <taxon>Bacilli</taxon>
        <taxon>Bacillales</taxon>
        <taxon>Paenibacillaceae</taxon>
        <taxon>Cohnella</taxon>
    </lineage>
</organism>
<name>A0A7Z2ZNN8_9BACL</name>